<keyword evidence="3" id="KW-1185">Reference proteome</keyword>
<dbReference type="RefSeq" id="WP_151542456.1">
    <property type="nucleotide sequence ID" value="NZ_WBMR01000076.1"/>
</dbReference>
<gene>
    <name evidence="2" type="ORF">F9B16_24430</name>
</gene>
<comment type="caution">
    <text evidence="2">The sequence shown here is derived from an EMBL/GenBank/DDBJ whole genome shotgun (WGS) entry which is preliminary data.</text>
</comment>
<organism evidence="2 3">
    <name type="scientific">Actinomadura montaniterrae</name>
    <dbReference type="NCBI Taxonomy" id="1803903"/>
    <lineage>
        <taxon>Bacteria</taxon>
        <taxon>Bacillati</taxon>
        <taxon>Actinomycetota</taxon>
        <taxon>Actinomycetes</taxon>
        <taxon>Streptosporangiales</taxon>
        <taxon>Thermomonosporaceae</taxon>
        <taxon>Actinomadura</taxon>
    </lineage>
</organism>
<protein>
    <submittedName>
        <fullName evidence="2">Uncharacterized protein</fullName>
    </submittedName>
</protein>
<sequence length="194" mass="20932">MYGDLPPSAYSRIPPEAPTHPEPGHVPYRQPTRRRWLVPAVAGLLAAFAVAAVMQLADDGGHSGADAATRTSTRPSPTSARTRTSAPAAPLPSAPAPASPTPTSASPTPSGKPHHQQHHHGRTHHHHGAAAPAPAPRPRQPRPHAHRPRPRPHHHHARPRHRRPAGWVRTECRRRYHDAAHIAACQAALGGMFR</sequence>
<feature type="region of interest" description="Disordered" evidence="1">
    <location>
        <begin position="1"/>
        <end position="28"/>
    </location>
</feature>
<dbReference type="EMBL" id="WBMR01000076">
    <property type="protein sequence ID" value="KAB2376985.1"/>
    <property type="molecule type" value="Genomic_DNA"/>
</dbReference>
<feature type="compositionally biased region" description="Pro residues" evidence="1">
    <location>
        <begin position="89"/>
        <end position="100"/>
    </location>
</feature>
<dbReference type="AlphaFoldDB" id="A0A6L3VUP6"/>
<evidence type="ECO:0000313" key="3">
    <source>
        <dbReference type="Proteomes" id="UP000483004"/>
    </source>
</evidence>
<name>A0A6L3VUP6_9ACTN</name>
<feature type="compositionally biased region" description="Low complexity" evidence="1">
    <location>
        <begin position="60"/>
        <end position="88"/>
    </location>
</feature>
<reference evidence="2 3" key="1">
    <citation type="submission" date="2019-09" db="EMBL/GenBank/DDBJ databases">
        <title>Actinomadura physcomitrii sp. nov., a novel actinomycete isolated from moss [Physcomitrium sphaericum (Ludw) Fuernr].</title>
        <authorList>
            <person name="Liu C."/>
            <person name="Zhuang X."/>
        </authorList>
    </citation>
    <scope>NUCLEOTIDE SEQUENCE [LARGE SCALE GENOMIC DNA]</scope>
    <source>
        <strain evidence="2 3">CYP1-1B</strain>
    </source>
</reference>
<dbReference type="Proteomes" id="UP000483004">
    <property type="component" value="Unassembled WGS sequence"/>
</dbReference>
<feature type="region of interest" description="Disordered" evidence="1">
    <location>
        <begin position="60"/>
        <end position="166"/>
    </location>
</feature>
<evidence type="ECO:0000313" key="2">
    <source>
        <dbReference type="EMBL" id="KAB2376985.1"/>
    </source>
</evidence>
<proteinExistence type="predicted"/>
<accession>A0A6L3VUP6</accession>
<evidence type="ECO:0000256" key="1">
    <source>
        <dbReference type="SAM" id="MobiDB-lite"/>
    </source>
</evidence>
<feature type="compositionally biased region" description="Basic residues" evidence="1">
    <location>
        <begin position="139"/>
        <end position="164"/>
    </location>
</feature>
<feature type="compositionally biased region" description="Basic residues" evidence="1">
    <location>
        <begin position="112"/>
        <end position="128"/>
    </location>
</feature>